<dbReference type="OrthoDB" id="5791090at2759"/>
<reference evidence="4" key="1">
    <citation type="submission" date="2016-06" db="UniProtKB">
        <authorList>
            <consortium name="WormBaseParasite"/>
        </authorList>
    </citation>
    <scope>IDENTIFICATION</scope>
</reference>
<dbReference type="WBParaSite" id="GPUH_0001574001-mRNA-1">
    <property type="protein sequence ID" value="GPUH_0001574001-mRNA-1"/>
    <property type="gene ID" value="GPUH_0001574001"/>
</dbReference>
<reference evidence="2 3" key="2">
    <citation type="submission" date="2018-11" db="EMBL/GenBank/DDBJ databases">
        <authorList>
            <consortium name="Pathogen Informatics"/>
        </authorList>
    </citation>
    <scope>NUCLEOTIDE SEQUENCE [LARGE SCALE GENOMIC DNA]</scope>
</reference>
<name>A0A183E427_9BILA</name>
<organism evidence="4">
    <name type="scientific">Gongylonema pulchrum</name>
    <dbReference type="NCBI Taxonomy" id="637853"/>
    <lineage>
        <taxon>Eukaryota</taxon>
        <taxon>Metazoa</taxon>
        <taxon>Ecdysozoa</taxon>
        <taxon>Nematoda</taxon>
        <taxon>Chromadorea</taxon>
        <taxon>Rhabditida</taxon>
        <taxon>Spirurina</taxon>
        <taxon>Spiruromorpha</taxon>
        <taxon>Spiruroidea</taxon>
        <taxon>Gongylonematidae</taxon>
        <taxon>Gongylonema</taxon>
    </lineage>
</organism>
<protein>
    <submittedName>
        <fullName evidence="4">TIL domain-containing protein</fullName>
    </submittedName>
</protein>
<dbReference type="AlphaFoldDB" id="A0A183E427"/>
<gene>
    <name evidence="2" type="ORF">GPUH_LOCUS15719</name>
</gene>
<evidence type="ECO:0000313" key="2">
    <source>
        <dbReference type="EMBL" id="VDN26531.1"/>
    </source>
</evidence>
<keyword evidence="3" id="KW-1185">Reference proteome</keyword>
<keyword evidence="1" id="KW-0732">Signal</keyword>
<feature type="signal peptide" evidence="1">
    <location>
        <begin position="1"/>
        <end position="17"/>
    </location>
</feature>
<evidence type="ECO:0000313" key="3">
    <source>
        <dbReference type="Proteomes" id="UP000271098"/>
    </source>
</evidence>
<evidence type="ECO:0000313" key="4">
    <source>
        <dbReference type="WBParaSite" id="GPUH_0001574001-mRNA-1"/>
    </source>
</evidence>
<accession>A0A183E427</accession>
<feature type="chain" id="PRO_5043138994" evidence="1">
    <location>
        <begin position="18"/>
        <end position="133"/>
    </location>
</feature>
<dbReference type="Proteomes" id="UP000271098">
    <property type="component" value="Unassembled WGS sequence"/>
</dbReference>
<dbReference type="EMBL" id="UYRT01082820">
    <property type="protein sequence ID" value="VDN26531.1"/>
    <property type="molecule type" value="Genomic_DNA"/>
</dbReference>
<evidence type="ECO:0000256" key="1">
    <source>
        <dbReference type="SAM" id="SignalP"/>
    </source>
</evidence>
<sequence>MLSLLAMLWGLPALAASARCRNGGEWVAHACTMDAQCVPYKPRQTDRVACIGSECCTVPCSNNGSYIGRACFESIDCLPYTTEKVACLHGLCCTVSFSSGQIRRMERTKIAGAIMRFCVISCSSNSINNNHLL</sequence>
<proteinExistence type="predicted"/>